<evidence type="ECO:0000313" key="14">
    <source>
        <dbReference type="EMBL" id="UXD89308.1"/>
    </source>
</evidence>
<evidence type="ECO:0000256" key="9">
    <source>
        <dbReference type="ARBA" id="ARBA00025772"/>
    </source>
</evidence>
<evidence type="ECO:0000256" key="7">
    <source>
        <dbReference type="ARBA" id="ARBA00022989"/>
    </source>
</evidence>
<dbReference type="InterPro" id="IPR045584">
    <property type="entry name" value="Pilin-like"/>
</dbReference>
<keyword evidence="4" id="KW-0488">Methylation</keyword>
<keyword evidence="15" id="KW-1185">Reference proteome</keyword>
<evidence type="ECO:0000256" key="11">
    <source>
        <dbReference type="SAM" id="MobiDB-lite"/>
    </source>
</evidence>
<keyword evidence="3" id="KW-1003">Cell membrane</keyword>
<protein>
    <recommendedName>
        <fullName evidence="2">Type II secretion system protein H</fullName>
    </recommendedName>
    <alternativeName>
        <fullName evidence="10">General secretion pathway protein H</fullName>
    </alternativeName>
</protein>
<evidence type="ECO:0000256" key="4">
    <source>
        <dbReference type="ARBA" id="ARBA00022481"/>
    </source>
</evidence>
<evidence type="ECO:0000313" key="15">
    <source>
        <dbReference type="Proteomes" id="UP001065322"/>
    </source>
</evidence>
<dbReference type="Proteomes" id="UP001065322">
    <property type="component" value="Chromosome"/>
</dbReference>
<evidence type="ECO:0000256" key="3">
    <source>
        <dbReference type="ARBA" id="ARBA00022475"/>
    </source>
</evidence>
<dbReference type="EMBL" id="CP054475">
    <property type="protein sequence ID" value="UXD89308.1"/>
    <property type="molecule type" value="Genomic_DNA"/>
</dbReference>
<keyword evidence="6 12" id="KW-0812">Transmembrane</keyword>
<proteinExistence type="inferred from homology"/>
<dbReference type="NCBIfam" id="TIGR02532">
    <property type="entry name" value="IV_pilin_GFxxxE"/>
    <property type="match status" value="1"/>
</dbReference>
<feature type="transmembrane region" description="Helical" evidence="12">
    <location>
        <begin position="12"/>
        <end position="30"/>
    </location>
</feature>
<comment type="subcellular location">
    <subcellularLocation>
        <location evidence="1">Cell inner membrane</location>
        <topology evidence="1">Single-pass membrane protein</topology>
    </subcellularLocation>
</comment>
<dbReference type="Pfam" id="PF12019">
    <property type="entry name" value="GspH"/>
    <property type="match status" value="1"/>
</dbReference>
<dbReference type="InterPro" id="IPR022346">
    <property type="entry name" value="T2SS_GspH"/>
</dbReference>
<dbReference type="Pfam" id="PF07963">
    <property type="entry name" value="N_methyl"/>
    <property type="match status" value="1"/>
</dbReference>
<reference evidence="15" key="1">
    <citation type="submission" date="2020-06" db="EMBL/GenBank/DDBJ databases">
        <title>Thalassolituus marinus alknpb1M-1, a hydrocarbon-degrading bacterium isolated from the deep-sea overlying water using an in-situ strategy from the South China Sea basin.</title>
        <authorList>
            <person name="Dong C."/>
            <person name="Chen Y."/>
            <person name="Shao Z."/>
        </authorList>
    </citation>
    <scope>NUCLEOTIDE SEQUENCE [LARGE SCALE GENOMIC DNA]</scope>
    <source>
        <strain evidence="15">alknpb1M-1</strain>
    </source>
</reference>
<organism evidence="14 15">
    <name type="scientific">Thalassolituus hydrocarboniclasticus</name>
    <dbReference type="NCBI Taxonomy" id="2742796"/>
    <lineage>
        <taxon>Bacteria</taxon>
        <taxon>Pseudomonadati</taxon>
        <taxon>Pseudomonadota</taxon>
        <taxon>Gammaproteobacteria</taxon>
        <taxon>Oceanospirillales</taxon>
        <taxon>Oceanospirillaceae</taxon>
        <taxon>Thalassolituus</taxon>
    </lineage>
</organism>
<feature type="domain" description="General secretion pathway GspH" evidence="13">
    <location>
        <begin position="47"/>
        <end position="160"/>
    </location>
</feature>
<accession>A0ABY6AEN6</accession>
<evidence type="ECO:0000256" key="12">
    <source>
        <dbReference type="SAM" id="Phobius"/>
    </source>
</evidence>
<evidence type="ECO:0000256" key="5">
    <source>
        <dbReference type="ARBA" id="ARBA00022519"/>
    </source>
</evidence>
<evidence type="ECO:0000256" key="10">
    <source>
        <dbReference type="ARBA" id="ARBA00030775"/>
    </source>
</evidence>
<evidence type="ECO:0000259" key="13">
    <source>
        <dbReference type="Pfam" id="PF12019"/>
    </source>
</evidence>
<comment type="similarity">
    <text evidence="9">Belongs to the GSP H family.</text>
</comment>
<keyword evidence="8 12" id="KW-0472">Membrane</keyword>
<gene>
    <name evidence="14" type="ORF">HUF19_03990</name>
</gene>
<dbReference type="SUPFAM" id="SSF54523">
    <property type="entry name" value="Pili subunits"/>
    <property type="match status" value="1"/>
</dbReference>
<dbReference type="Gene3D" id="3.55.40.10">
    <property type="entry name" value="minor pseudopilin epsh domain"/>
    <property type="match status" value="1"/>
</dbReference>
<evidence type="ECO:0000256" key="2">
    <source>
        <dbReference type="ARBA" id="ARBA00021549"/>
    </source>
</evidence>
<sequence>MHTPLQNTGFTLIEILVTCSILGLLLGVGLPATHRLMQHVDAERDISELALALSEARNHALYYRNRVTLCPLNNALHCSSDWNMPLTLFMDSNNNRVLDPGEPVLRELPASTSGQKLRTFSGNVISFDAKGYAGIDNGSLGYCAKASAVTGAAFIISRNGRIRAGTDRDNDGLPETANGRNVACPA</sequence>
<evidence type="ECO:0000256" key="8">
    <source>
        <dbReference type="ARBA" id="ARBA00023136"/>
    </source>
</evidence>
<evidence type="ECO:0000256" key="1">
    <source>
        <dbReference type="ARBA" id="ARBA00004377"/>
    </source>
</evidence>
<keyword evidence="7 12" id="KW-1133">Transmembrane helix</keyword>
<name>A0ABY6AEN6_9GAMM</name>
<dbReference type="InterPro" id="IPR012902">
    <property type="entry name" value="N_methyl_site"/>
</dbReference>
<keyword evidence="5" id="KW-0997">Cell inner membrane</keyword>
<dbReference type="RefSeq" id="WP_260998602.1">
    <property type="nucleotide sequence ID" value="NZ_CP054475.1"/>
</dbReference>
<evidence type="ECO:0000256" key="6">
    <source>
        <dbReference type="ARBA" id="ARBA00022692"/>
    </source>
</evidence>
<feature type="region of interest" description="Disordered" evidence="11">
    <location>
        <begin position="166"/>
        <end position="186"/>
    </location>
</feature>